<dbReference type="AlphaFoldDB" id="A0AAP0G0N2"/>
<evidence type="ECO:0000313" key="3">
    <source>
        <dbReference type="EMBL" id="KAK8931013.1"/>
    </source>
</evidence>
<keyword evidence="2" id="KW-0732">Signal</keyword>
<name>A0AAP0G0N2_9ASPA</name>
<reference evidence="3 4" key="1">
    <citation type="journal article" date="2022" name="Nat. Plants">
        <title>Genomes of leafy and leafless Platanthera orchids illuminate the evolution of mycoheterotrophy.</title>
        <authorList>
            <person name="Li M.H."/>
            <person name="Liu K.W."/>
            <person name="Li Z."/>
            <person name="Lu H.C."/>
            <person name="Ye Q.L."/>
            <person name="Zhang D."/>
            <person name="Wang J.Y."/>
            <person name="Li Y.F."/>
            <person name="Zhong Z.M."/>
            <person name="Liu X."/>
            <person name="Yu X."/>
            <person name="Liu D.K."/>
            <person name="Tu X.D."/>
            <person name="Liu B."/>
            <person name="Hao Y."/>
            <person name="Liao X.Y."/>
            <person name="Jiang Y.T."/>
            <person name="Sun W.H."/>
            <person name="Chen J."/>
            <person name="Chen Y.Q."/>
            <person name="Ai Y."/>
            <person name="Zhai J.W."/>
            <person name="Wu S.S."/>
            <person name="Zhou Z."/>
            <person name="Hsiao Y.Y."/>
            <person name="Wu W.L."/>
            <person name="Chen Y.Y."/>
            <person name="Lin Y.F."/>
            <person name="Hsu J.L."/>
            <person name="Li C.Y."/>
            <person name="Wang Z.W."/>
            <person name="Zhao X."/>
            <person name="Zhong W.Y."/>
            <person name="Ma X.K."/>
            <person name="Ma L."/>
            <person name="Huang J."/>
            <person name="Chen G.Z."/>
            <person name="Huang M.Z."/>
            <person name="Huang L."/>
            <person name="Peng D.H."/>
            <person name="Luo Y.B."/>
            <person name="Zou S.Q."/>
            <person name="Chen S.P."/>
            <person name="Lan S."/>
            <person name="Tsai W.C."/>
            <person name="Van de Peer Y."/>
            <person name="Liu Z.J."/>
        </authorList>
    </citation>
    <scope>NUCLEOTIDE SEQUENCE [LARGE SCALE GENOMIC DNA]</scope>
    <source>
        <strain evidence="3">Lor287</strain>
    </source>
</reference>
<sequence>MSCSFILLTITTILLVVVPSHTAISFPQIPTSELIRTYCNVTDNSNVFTPDDIPLHSSDPIDLLSNTLYCKASTISEETKNISSMRGATAKSSLDIAHALRGDHASLAKLEATLTANSARFLADLAQLFGYPLSPNSPPSSLQGSAVNLSMQPPPPPPPPLEQSRPPPSTFVAIIPQLLAPATAPPLRPVITLSAPQAALPPPLQTSALQPPDTSSFLSPPAPAMPIPPTLAPPTPRDPFLPPHVGPLTSVWLLLSSPPAGQMMTLHLTPVLLMASPVFADATATATRYCALLWREIKIPADPVTRMVHELGDKLVLNDRCSVTGPPLLNEFLQKLFRNEKLCEFLLIPPINKGKEMLIERVRPSDVMLSEANHEVEMINGSVGLGSLKQCKSQTIKRGIFLAQNGEIFLAHEWKILSFGKRIKRGISLAQNGEIPASL</sequence>
<accession>A0AAP0G0N2</accession>
<feature type="compositionally biased region" description="Pro residues" evidence="1">
    <location>
        <begin position="152"/>
        <end position="168"/>
    </location>
</feature>
<evidence type="ECO:0000256" key="2">
    <source>
        <dbReference type="SAM" id="SignalP"/>
    </source>
</evidence>
<comment type="caution">
    <text evidence="3">The sequence shown here is derived from an EMBL/GenBank/DDBJ whole genome shotgun (WGS) entry which is preliminary data.</text>
</comment>
<dbReference type="EMBL" id="JBBWWQ010000014">
    <property type="protein sequence ID" value="KAK8931013.1"/>
    <property type="molecule type" value="Genomic_DNA"/>
</dbReference>
<feature type="region of interest" description="Disordered" evidence="1">
    <location>
        <begin position="136"/>
        <end position="168"/>
    </location>
</feature>
<proteinExistence type="predicted"/>
<organism evidence="3 4">
    <name type="scientific">Platanthera zijinensis</name>
    <dbReference type="NCBI Taxonomy" id="2320716"/>
    <lineage>
        <taxon>Eukaryota</taxon>
        <taxon>Viridiplantae</taxon>
        <taxon>Streptophyta</taxon>
        <taxon>Embryophyta</taxon>
        <taxon>Tracheophyta</taxon>
        <taxon>Spermatophyta</taxon>
        <taxon>Magnoliopsida</taxon>
        <taxon>Liliopsida</taxon>
        <taxon>Asparagales</taxon>
        <taxon>Orchidaceae</taxon>
        <taxon>Orchidoideae</taxon>
        <taxon>Orchideae</taxon>
        <taxon>Orchidinae</taxon>
        <taxon>Platanthera</taxon>
    </lineage>
</organism>
<evidence type="ECO:0000256" key="1">
    <source>
        <dbReference type="SAM" id="MobiDB-lite"/>
    </source>
</evidence>
<dbReference type="Proteomes" id="UP001418222">
    <property type="component" value="Unassembled WGS sequence"/>
</dbReference>
<feature type="signal peptide" evidence="2">
    <location>
        <begin position="1"/>
        <end position="22"/>
    </location>
</feature>
<keyword evidence="4" id="KW-1185">Reference proteome</keyword>
<protein>
    <submittedName>
        <fullName evidence="3">Uncharacterized protein</fullName>
    </submittedName>
</protein>
<evidence type="ECO:0000313" key="4">
    <source>
        <dbReference type="Proteomes" id="UP001418222"/>
    </source>
</evidence>
<feature type="region of interest" description="Disordered" evidence="1">
    <location>
        <begin position="202"/>
        <end position="224"/>
    </location>
</feature>
<feature type="chain" id="PRO_5042975665" evidence="2">
    <location>
        <begin position="23"/>
        <end position="439"/>
    </location>
</feature>
<gene>
    <name evidence="3" type="ORF">KSP39_PZI016469</name>
</gene>